<sequence length="322" mass="36527">MSENYHYLPLVKQFLPPEAEVFELTEPDSRIAIFTADLDGDQIFEIAAAYRLKGDHYVMILKNNHNTWHQAANMKGNSAFFAEFYTAAEYDRFIVTEERADVTGDGIPDTVFLTANQLAPDSSYLNNITLNIKDGRNGQVQQIPLKQNAGYDPSLFLGDFTGDKIDDILVVIDSGGSGGMIFAYVFSYKDRSFKQIFDSDAFNESNKYEVLYLDQFKAQVDSLKPAKRYILDLQYKGKEYLNEIYKKDGTLKAPVEGWVAPLSGLYPVDFERDGMYELDAYQNIAGRYSADGLGYMMNVLKWDGLKFVTNRQSIAIFGEDKE</sequence>
<dbReference type="EMBL" id="CP126116">
    <property type="protein sequence ID" value="WHZ55588.1"/>
    <property type="molecule type" value="Genomic_DNA"/>
</dbReference>
<keyword evidence="2" id="KW-1185">Reference proteome</keyword>
<organism evidence="1 2">
    <name type="scientific">Metabacillus hrfriensis</name>
    <dbReference type="NCBI Taxonomy" id="3048891"/>
    <lineage>
        <taxon>Bacteria</taxon>
        <taxon>Bacillati</taxon>
        <taxon>Bacillota</taxon>
        <taxon>Bacilli</taxon>
        <taxon>Bacillales</taxon>
        <taxon>Bacillaceae</taxon>
        <taxon>Metabacillus</taxon>
    </lineage>
</organism>
<accession>A0ACD4R556</accession>
<evidence type="ECO:0000313" key="1">
    <source>
        <dbReference type="EMBL" id="WHZ55588.1"/>
    </source>
</evidence>
<protein>
    <submittedName>
        <fullName evidence="1">VCBS repeat-containing protein</fullName>
    </submittedName>
</protein>
<name>A0ACD4R556_9BACI</name>
<reference evidence="2" key="1">
    <citation type="journal article" date="2025" name="Aquaculture">
        <title>Assessment of the bioflocculant production and safety properties of Metabacillus hrfriensis sp. nov. based on phenotypic and whole-genome sequencing analysis.</title>
        <authorList>
            <person name="Zhang R."/>
            <person name="Zhao Z."/>
            <person name="Luo L."/>
            <person name="Wang S."/>
            <person name="Guo K."/>
            <person name="Xu W."/>
        </authorList>
    </citation>
    <scope>NUCLEOTIDE SEQUENCE [LARGE SCALE GENOMIC DNA]</scope>
    <source>
        <strain evidence="2">CT-WN-B3</strain>
    </source>
</reference>
<gene>
    <name evidence="1" type="ORF">QLQ22_12670</name>
</gene>
<dbReference type="Proteomes" id="UP001226091">
    <property type="component" value="Chromosome"/>
</dbReference>
<proteinExistence type="predicted"/>
<evidence type="ECO:0000313" key="2">
    <source>
        <dbReference type="Proteomes" id="UP001226091"/>
    </source>
</evidence>